<organism evidence="1">
    <name type="scientific">Bactrocera latifrons</name>
    <name type="common">Malaysian fruit fly</name>
    <name type="synonym">Chaetodacus latifrons</name>
    <dbReference type="NCBI Taxonomy" id="174628"/>
    <lineage>
        <taxon>Eukaryota</taxon>
        <taxon>Metazoa</taxon>
        <taxon>Ecdysozoa</taxon>
        <taxon>Arthropoda</taxon>
        <taxon>Hexapoda</taxon>
        <taxon>Insecta</taxon>
        <taxon>Pterygota</taxon>
        <taxon>Neoptera</taxon>
        <taxon>Endopterygota</taxon>
        <taxon>Diptera</taxon>
        <taxon>Brachycera</taxon>
        <taxon>Muscomorpha</taxon>
        <taxon>Tephritoidea</taxon>
        <taxon>Tephritidae</taxon>
        <taxon>Bactrocera</taxon>
        <taxon>Bactrocera</taxon>
    </lineage>
</organism>
<dbReference type="InterPro" id="IPR010562">
    <property type="entry name" value="Haemolymph_juvenile_hormone-bd"/>
</dbReference>
<dbReference type="OrthoDB" id="6370791at2759"/>
<dbReference type="SMART" id="SM00700">
    <property type="entry name" value="JHBP"/>
    <property type="match status" value="1"/>
</dbReference>
<proteinExistence type="predicted"/>
<accession>A0A0K8UAT3</accession>
<dbReference type="PANTHER" id="PTHR20993:SF0">
    <property type="entry name" value="GH07914P"/>
    <property type="match status" value="1"/>
</dbReference>
<dbReference type="Pfam" id="PF06585">
    <property type="entry name" value="JHBP"/>
    <property type="match status" value="1"/>
</dbReference>
<dbReference type="EMBL" id="GDHF01028611">
    <property type="protein sequence ID" value="JAI23703.1"/>
    <property type="molecule type" value="Transcribed_RNA"/>
</dbReference>
<reference evidence="1" key="1">
    <citation type="submission" date="2015-06" db="EMBL/GenBank/DDBJ databases">
        <authorList>
            <person name="Hoefler B.C."/>
            <person name="Straight P.D."/>
        </authorList>
    </citation>
    <scope>NUCLEOTIDE SEQUENCE</scope>
</reference>
<dbReference type="PANTHER" id="PTHR20993">
    <property type="entry name" value="GH07914P"/>
    <property type="match status" value="1"/>
</dbReference>
<dbReference type="Gene3D" id="3.15.10.30">
    <property type="entry name" value="Haemolymph juvenile hormone binding protein"/>
    <property type="match status" value="1"/>
</dbReference>
<name>A0A0K8UAT3_BACLA</name>
<sequence length="285" mass="31452">LVSLLYPWQTHSDEVIFKKKMKFLLVLLALVVAANSYEFQERLNGYDRSLSSQITDYIENIRTQMPCGFPGLGLGPLSPARLSHRHIALNSSGLVLAGEIDDFTLYGLDDFDFSVRIGVLLSRVTFDFHWHKVHFVTDYKMHMNTGNRINAGRNGGAKFAIEDLKIVGSAKYSIIGKVRLREFKVSATIGDVNSEIESLSKIKIVNKKLNQIIEEWILLAVNENTSEMEEMANDFVVPFVNDLIGDATLFDIIAKIGGGSGGEGGNGNGESEKCIPPVVALTDAI</sequence>
<dbReference type="AlphaFoldDB" id="A0A0K8UAT3"/>
<protein>
    <submittedName>
        <fullName evidence="1">Uncharacterized protein</fullName>
    </submittedName>
</protein>
<dbReference type="InterPro" id="IPR038606">
    <property type="entry name" value="To_sf"/>
</dbReference>
<evidence type="ECO:0000313" key="1">
    <source>
        <dbReference type="EMBL" id="JAI23703.1"/>
    </source>
</evidence>
<gene>
    <name evidence="1" type="ORF">c0_g1_i1</name>
</gene>
<feature type="non-terminal residue" evidence="1">
    <location>
        <position position="1"/>
    </location>
</feature>